<keyword evidence="4" id="KW-1185">Reference proteome</keyword>
<proteinExistence type="predicted"/>
<name>A0A8S1JNV2_PARPR</name>
<dbReference type="GO" id="GO:0051087">
    <property type="term" value="F:protein-folding chaperone binding"/>
    <property type="evidence" value="ECO:0007669"/>
    <property type="project" value="TreeGrafter"/>
</dbReference>
<evidence type="ECO:0000313" key="3">
    <source>
        <dbReference type="EMBL" id="CAD8044132.1"/>
    </source>
</evidence>
<dbReference type="InterPro" id="IPR051948">
    <property type="entry name" value="Hsp70_co-chaperone_J-domain"/>
</dbReference>
<dbReference type="OMA" id="INEAWDV"/>
<organism evidence="3 4">
    <name type="scientific">Paramecium primaurelia</name>
    <dbReference type="NCBI Taxonomy" id="5886"/>
    <lineage>
        <taxon>Eukaryota</taxon>
        <taxon>Sar</taxon>
        <taxon>Alveolata</taxon>
        <taxon>Ciliophora</taxon>
        <taxon>Intramacronucleata</taxon>
        <taxon>Oligohymenophorea</taxon>
        <taxon>Peniculida</taxon>
        <taxon>Parameciidae</taxon>
        <taxon>Paramecium</taxon>
    </lineage>
</organism>
<protein>
    <recommendedName>
        <fullName evidence="2">J domain-containing protein</fullName>
    </recommendedName>
</protein>
<dbReference type="Proteomes" id="UP000688137">
    <property type="component" value="Unassembled WGS sequence"/>
</dbReference>
<dbReference type="PROSITE" id="PS00636">
    <property type="entry name" value="DNAJ_1"/>
    <property type="match status" value="1"/>
</dbReference>
<dbReference type="AlphaFoldDB" id="A0A8S1JNV2"/>
<keyword evidence="1" id="KW-0143">Chaperone</keyword>
<evidence type="ECO:0000313" key="4">
    <source>
        <dbReference type="Proteomes" id="UP000688137"/>
    </source>
</evidence>
<dbReference type="PANTHER" id="PTHR44360:SF1">
    <property type="entry name" value="DNAJ HOMOLOG SUBFAMILY B MEMBER 9"/>
    <property type="match status" value="1"/>
</dbReference>
<dbReference type="Pfam" id="PF00226">
    <property type="entry name" value="DnaJ"/>
    <property type="match status" value="1"/>
</dbReference>
<dbReference type="SMART" id="SM00271">
    <property type="entry name" value="DnaJ"/>
    <property type="match status" value="1"/>
</dbReference>
<dbReference type="EMBL" id="CAJJDM010000003">
    <property type="protein sequence ID" value="CAD8044132.1"/>
    <property type="molecule type" value="Genomic_DNA"/>
</dbReference>
<dbReference type="InterPro" id="IPR001623">
    <property type="entry name" value="DnaJ_domain"/>
</dbReference>
<gene>
    <name evidence="3" type="ORF">PPRIM_AZ9-3.1.T0060214</name>
</gene>
<dbReference type="GO" id="GO:0005783">
    <property type="term" value="C:endoplasmic reticulum"/>
    <property type="evidence" value="ECO:0007669"/>
    <property type="project" value="TreeGrafter"/>
</dbReference>
<dbReference type="GO" id="GO:0051787">
    <property type="term" value="F:misfolded protein binding"/>
    <property type="evidence" value="ECO:0007669"/>
    <property type="project" value="TreeGrafter"/>
</dbReference>
<dbReference type="PROSITE" id="PS50076">
    <property type="entry name" value="DNAJ_2"/>
    <property type="match status" value="1"/>
</dbReference>
<dbReference type="PANTHER" id="PTHR44360">
    <property type="entry name" value="DNAJ HOMOLOG SUBFAMILY B MEMBER 9"/>
    <property type="match status" value="1"/>
</dbReference>
<evidence type="ECO:0000259" key="2">
    <source>
        <dbReference type="PROSITE" id="PS50076"/>
    </source>
</evidence>
<feature type="domain" description="J" evidence="2">
    <location>
        <begin position="31"/>
        <end position="93"/>
    </location>
</feature>
<reference evidence="3" key="1">
    <citation type="submission" date="2021-01" db="EMBL/GenBank/DDBJ databases">
        <authorList>
            <consortium name="Genoscope - CEA"/>
            <person name="William W."/>
        </authorList>
    </citation>
    <scope>NUCLEOTIDE SEQUENCE</scope>
</reference>
<dbReference type="InterPro" id="IPR018253">
    <property type="entry name" value="DnaJ_domain_CS"/>
</dbReference>
<comment type="caution">
    <text evidence="3">The sequence shown here is derived from an EMBL/GenBank/DDBJ whole genome shotgun (WGS) entry which is preliminary data.</text>
</comment>
<evidence type="ECO:0000256" key="1">
    <source>
        <dbReference type="ARBA" id="ARBA00023186"/>
    </source>
</evidence>
<accession>A0A8S1JNV2</accession>
<dbReference type="CDD" id="cd06257">
    <property type="entry name" value="DnaJ"/>
    <property type="match status" value="1"/>
</dbReference>
<dbReference type="GO" id="GO:0036503">
    <property type="term" value="P:ERAD pathway"/>
    <property type="evidence" value="ECO:0007669"/>
    <property type="project" value="TreeGrafter"/>
</dbReference>
<sequence length="250" mass="30458">MIFNRRIWKVVFHPTPRFYFFQPPQFDVNKDYYKILNCSPTDHEQKIKQEYYKLAKQYHPDINKGNEEKFKQINEAWDVLSDKHKKQQYDSARSYTNNNNETNFRANQEHGQQQNYEEFIRKQGPNGFYQQYTYRSNNNSQQFSKQQMEEMQRQAQQFMNMFQNGQFTQFSQAFRQATKDDPKFNRVHAFMNLAEMAGKFYEERQRSQMENEIKRQQNVQSFANKEEKLKDSLNNIKSSIKGLWDQFTKK</sequence>